<accession>A0A381S7V6</accession>
<dbReference type="PANTHER" id="PTHR10196">
    <property type="entry name" value="SUGAR KINASE"/>
    <property type="match status" value="1"/>
</dbReference>
<evidence type="ECO:0000259" key="4">
    <source>
        <dbReference type="Pfam" id="PF00370"/>
    </source>
</evidence>
<organism evidence="5">
    <name type="scientific">marine metagenome</name>
    <dbReference type="NCBI Taxonomy" id="408172"/>
    <lineage>
        <taxon>unclassified sequences</taxon>
        <taxon>metagenomes</taxon>
        <taxon>ecological metagenomes</taxon>
    </lineage>
</organism>
<sequence length="305" mass="33404">LTASTNKKKIRFLVLDQGTSSTKSFLFDIQGTLEHSAKIKHSLMRPAPYHVECDPITILEACRSLIDQALSVVKAKGGTIQSMGLAVQRSTFLFWERKSMEPRTQALSWQDSRAYSIIKDFEPHQNQIKRITGTPLSAHFGGPKFLHCLIKDRTLRQEVLSGNILFGPLSAFLTHALTGTPAVDESIACRSLLFNLSTGKWSKKLLDLFQVPRFSLPELVPIEHSFGTVSTGNIQLKCVVGDQQAALIGQGGRKLGTLAMNFGTSGSVQFNVGDRPVLVPGLISSILTSSNTNRMFMVEGTINAC</sequence>
<feature type="non-terminal residue" evidence="5">
    <location>
        <position position="305"/>
    </location>
</feature>
<dbReference type="PANTHER" id="PTHR10196:SF69">
    <property type="entry name" value="GLYCEROL KINASE"/>
    <property type="match status" value="1"/>
</dbReference>
<evidence type="ECO:0000256" key="3">
    <source>
        <dbReference type="ARBA" id="ARBA00022777"/>
    </source>
</evidence>
<dbReference type="GO" id="GO:0006071">
    <property type="term" value="P:glycerol metabolic process"/>
    <property type="evidence" value="ECO:0007669"/>
    <property type="project" value="TreeGrafter"/>
</dbReference>
<dbReference type="SUPFAM" id="SSF53067">
    <property type="entry name" value="Actin-like ATPase domain"/>
    <property type="match status" value="1"/>
</dbReference>
<dbReference type="AlphaFoldDB" id="A0A381S7V6"/>
<dbReference type="Gene3D" id="3.30.420.40">
    <property type="match status" value="2"/>
</dbReference>
<name>A0A381S7V6_9ZZZZ</name>
<keyword evidence="2" id="KW-0808">Transferase</keyword>
<dbReference type="InterPro" id="IPR043129">
    <property type="entry name" value="ATPase_NBD"/>
</dbReference>
<dbReference type="EMBL" id="UINC01002485">
    <property type="protein sequence ID" value="SUZ97183.1"/>
    <property type="molecule type" value="Genomic_DNA"/>
</dbReference>
<dbReference type="Pfam" id="PF00370">
    <property type="entry name" value="FGGY_N"/>
    <property type="match status" value="1"/>
</dbReference>
<feature type="domain" description="Carbohydrate kinase FGGY N-terminal" evidence="4">
    <location>
        <begin position="13"/>
        <end position="237"/>
    </location>
</feature>
<proteinExistence type="inferred from homology"/>
<feature type="non-terminal residue" evidence="5">
    <location>
        <position position="1"/>
    </location>
</feature>
<protein>
    <recommendedName>
        <fullName evidence="4">Carbohydrate kinase FGGY N-terminal domain-containing protein</fullName>
    </recommendedName>
</protein>
<evidence type="ECO:0000313" key="5">
    <source>
        <dbReference type="EMBL" id="SUZ97183.1"/>
    </source>
</evidence>
<evidence type="ECO:0000256" key="2">
    <source>
        <dbReference type="ARBA" id="ARBA00022679"/>
    </source>
</evidence>
<keyword evidence="3" id="KW-0418">Kinase</keyword>
<dbReference type="GO" id="GO:0004370">
    <property type="term" value="F:glycerol kinase activity"/>
    <property type="evidence" value="ECO:0007669"/>
    <property type="project" value="TreeGrafter"/>
</dbReference>
<reference evidence="5" key="1">
    <citation type="submission" date="2018-05" db="EMBL/GenBank/DDBJ databases">
        <authorList>
            <person name="Lanie J.A."/>
            <person name="Ng W.-L."/>
            <person name="Kazmierczak K.M."/>
            <person name="Andrzejewski T.M."/>
            <person name="Davidsen T.M."/>
            <person name="Wayne K.J."/>
            <person name="Tettelin H."/>
            <person name="Glass J.I."/>
            <person name="Rusch D."/>
            <person name="Podicherti R."/>
            <person name="Tsui H.-C.T."/>
            <person name="Winkler M.E."/>
        </authorList>
    </citation>
    <scope>NUCLEOTIDE SEQUENCE</scope>
</reference>
<dbReference type="InterPro" id="IPR018484">
    <property type="entry name" value="FGGY_N"/>
</dbReference>
<gene>
    <name evidence="5" type="ORF">METZ01_LOCUS50037</name>
</gene>
<evidence type="ECO:0000256" key="1">
    <source>
        <dbReference type="ARBA" id="ARBA00009156"/>
    </source>
</evidence>
<comment type="similarity">
    <text evidence="1">Belongs to the FGGY kinase family.</text>
</comment>
<dbReference type="GO" id="GO:0005829">
    <property type="term" value="C:cytosol"/>
    <property type="evidence" value="ECO:0007669"/>
    <property type="project" value="TreeGrafter"/>
</dbReference>